<feature type="signal peptide" evidence="1">
    <location>
        <begin position="1"/>
        <end position="31"/>
    </location>
</feature>
<dbReference type="EMBL" id="JAACJS010000015">
    <property type="protein sequence ID" value="NCI50971.1"/>
    <property type="molecule type" value="Genomic_DNA"/>
</dbReference>
<keyword evidence="1" id="KW-0732">Signal</keyword>
<dbReference type="Proteomes" id="UP000753802">
    <property type="component" value="Unassembled WGS sequence"/>
</dbReference>
<organism evidence="2 3">
    <name type="scientific">Sediminibacterium roseum</name>
    <dbReference type="NCBI Taxonomy" id="1978412"/>
    <lineage>
        <taxon>Bacteria</taxon>
        <taxon>Pseudomonadati</taxon>
        <taxon>Bacteroidota</taxon>
        <taxon>Chitinophagia</taxon>
        <taxon>Chitinophagales</taxon>
        <taxon>Chitinophagaceae</taxon>
        <taxon>Sediminibacterium</taxon>
    </lineage>
</organism>
<dbReference type="Gene3D" id="3.20.20.80">
    <property type="entry name" value="Glycosidases"/>
    <property type="match status" value="1"/>
</dbReference>
<gene>
    <name evidence="2" type="ORF">GWC95_13640</name>
</gene>
<proteinExistence type="predicted"/>
<sequence length="801" mass="89302">MINTNAKRIFPRSFLRSLTGLLLLHTFVCTAQSQPNYPGYLRADQSVSFKWRYGYSEFPFPQESPTAQEDALRGKFGWYDGALWSAAYKTWNDSTVHGVQLLFRGGSPYAREIKCTSELIPYTSAGTPVSFLLPFNYTIGSEEDIAFSFRVKGNGEEAIVCKLRPQAINTFTAGMFKVSFITMKVTTPPGTKPLLNVSGMMHIRVYPQLLNYGDRTEFTFSSVTHHMDVESSLVLGSLYRNMSAVDPYAAMNAVRLSPDSIAAALQRHDAALARWRQATAKVSADLMQKGRIEIDCNGPTTKRDKGELRVMAYSGNPVKDFQYGTPTPQTKEMAQALTAALGKRFSLFRYQHHYLPWKMENPSALDSSQLIYLRQWLEVAKASADTVVLDLQLSPIVKLYKQYTEMGRIALPANGIPGAEWKKITQGYLTTLQYAKKICPSLRIIQMPYELDNITNGSVHSDAHYQFYKALYEAVAIFNRQQPADGQVKIAGLGSNNPNSRWGFIDGFLQRYSADTSKNKRLDYITWHTYLFPGNYPSMIKGVGDSLQNMLKKYGLDPRLPVLVDEMGLAEPSTIEDLSDLQGAMKKEAAMAAYTTALHSYYEAENANITPISGAGWHFALLTYGKQNVLSTYAKGMLLRSRLGDVKIPVVATPVDGQGYGLHAVATKEKNKISILVYCASPSIFFENAAELGYAGISVLLKDLPDHFKNTKLKITESYSSPGDAETRKILAQDKYQTLPLTRGADRYEKNFTAEEVKILNKLAVQSKTIVSGTNELNLSVSIDAYGMRLIEIEPVTSNQE</sequence>
<dbReference type="InterPro" id="IPR017853">
    <property type="entry name" value="GH"/>
</dbReference>
<protein>
    <submittedName>
        <fullName evidence="2">Uncharacterized protein</fullName>
    </submittedName>
</protein>
<name>A0ABW9ZUZ8_9BACT</name>
<evidence type="ECO:0000313" key="2">
    <source>
        <dbReference type="EMBL" id="NCI50971.1"/>
    </source>
</evidence>
<dbReference type="SUPFAM" id="SSF51445">
    <property type="entry name" value="(Trans)glycosidases"/>
    <property type="match status" value="1"/>
</dbReference>
<reference evidence="2 3" key="1">
    <citation type="submission" date="2020-01" db="EMBL/GenBank/DDBJ databases">
        <title>Genome analysis.</title>
        <authorList>
            <person name="Wu S."/>
            <person name="Wang G."/>
        </authorList>
    </citation>
    <scope>NUCLEOTIDE SEQUENCE [LARGE SCALE GENOMIC DNA]</scope>
    <source>
        <strain evidence="2 3">SYL130</strain>
    </source>
</reference>
<evidence type="ECO:0000313" key="3">
    <source>
        <dbReference type="Proteomes" id="UP000753802"/>
    </source>
</evidence>
<accession>A0ABW9ZUZ8</accession>
<evidence type="ECO:0000256" key="1">
    <source>
        <dbReference type="SAM" id="SignalP"/>
    </source>
</evidence>
<keyword evidence="3" id="KW-1185">Reference proteome</keyword>
<comment type="caution">
    <text evidence="2">The sequence shown here is derived from an EMBL/GenBank/DDBJ whole genome shotgun (WGS) entry which is preliminary data.</text>
</comment>
<dbReference type="RefSeq" id="WP_161819274.1">
    <property type="nucleotide sequence ID" value="NZ_JAACJS010000015.1"/>
</dbReference>
<feature type="chain" id="PRO_5045892575" evidence="1">
    <location>
        <begin position="32"/>
        <end position="801"/>
    </location>
</feature>